<gene>
    <name evidence="1" type="ORF">SDC9_191716</name>
</gene>
<dbReference type="EMBL" id="VSSQ01103062">
    <property type="protein sequence ID" value="MPN44155.1"/>
    <property type="molecule type" value="Genomic_DNA"/>
</dbReference>
<accession>A0A645HYN2</accession>
<reference evidence="1" key="1">
    <citation type="submission" date="2019-08" db="EMBL/GenBank/DDBJ databases">
        <authorList>
            <person name="Kucharzyk K."/>
            <person name="Murdoch R.W."/>
            <person name="Higgins S."/>
            <person name="Loffler F."/>
        </authorList>
    </citation>
    <scope>NUCLEOTIDE SEQUENCE</scope>
</reference>
<dbReference type="AlphaFoldDB" id="A0A645HYN2"/>
<evidence type="ECO:0000313" key="1">
    <source>
        <dbReference type="EMBL" id="MPN44155.1"/>
    </source>
</evidence>
<protein>
    <submittedName>
        <fullName evidence="1">Uncharacterized protein</fullName>
    </submittedName>
</protein>
<organism evidence="1">
    <name type="scientific">bioreactor metagenome</name>
    <dbReference type="NCBI Taxonomy" id="1076179"/>
    <lineage>
        <taxon>unclassified sequences</taxon>
        <taxon>metagenomes</taxon>
        <taxon>ecological metagenomes</taxon>
    </lineage>
</organism>
<name>A0A645HYN2_9ZZZZ</name>
<proteinExistence type="predicted"/>
<sequence>MDIHIRCLEYRGKQTQVPSAVEKQLLMRKNIVHSHLDGLLFSQGIIPGGIHLLFGTPFPSGKALDGLYRYISLLAQTKQSLDILLVGGLLKHRKVVREEHRIKIIDTEAIHMSFGSIDSMAGNPCEANQALLFCFLYCLKSTPLTHRSLPFRRIDKKVQLP</sequence>
<comment type="caution">
    <text evidence="1">The sequence shown here is derived from an EMBL/GenBank/DDBJ whole genome shotgun (WGS) entry which is preliminary data.</text>
</comment>